<dbReference type="EMBL" id="DRTX01000013">
    <property type="protein sequence ID" value="HHF52772.1"/>
    <property type="molecule type" value="Genomic_DNA"/>
</dbReference>
<dbReference type="Pfam" id="PF02661">
    <property type="entry name" value="Fic"/>
    <property type="match status" value="1"/>
</dbReference>
<accession>A0A7V5HM50</accession>
<feature type="binding site" evidence="3">
    <location>
        <begin position="255"/>
        <end position="256"/>
    </location>
    <ligand>
        <name>ATP</name>
        <dbReference type="ChEBI" id="CHEBI:30616"/>
    </ligand>
</feature>
<feature type="active site" evidence="2">
    <location>
        <position position="213"/>
    </location>
</feature>
<feature type="binding site" evidence="1">
    <location>
        <position position="79"/>
    </location>
    <ligand>
        <name>ATP</name>
        <dbReference type="ChEBI" id="CHEBI:30616"/>
    </ligand>
</feature>
<protein>
    <submittedName>
        <fullName evidence="6">Fic family protein</fullName>
    </submittedName>
</protein>
<dbReference type="PANTHER" id="PTHR13504">
    <property type="entry name" value="FIDO DOMAIN-CONTAINING PROTEIN DDB_G0283145"/>
    <property type="match status" value="1"/>
</dbReference>
<sequence length="384" mass="43882">MKSRKSGRYIRQPTGYRAFIPESLPPSPPVEYEAKLRTLLSEADRALARLDGITTVLPNPDLFVAMYVKKEAVLSSQIEGTQASLEGVLRFEANLIPSNDINQVKEVINYIKALDYGVDRLKELPLSNRLIKEIHKILIAGTRGGHKTPGEFRKSQNWIGPAGANLSAATFVPPPPHLVPELMSDLEKFIHSEDEIPPLVKIALIHAQFETIHPFLDGNGRIGRLLITFYLYWKEILSRPLLYLSFYLKRYREDYYEWLMKVRLKGQWEGWVKFFLKGIIEVSNEAMETAREIIKLKERLVKKLIEEKIASGYAMGLIDLIFSTPIVTSGDLKTRLGVKSKDTANKLIKRFVDAGILEEVSGKKRYQKYMFTDYVKIIKRGTEI</sequence>
<dbReference type="GO" id="GO:0005524">
    <property type="term" value="F:ATP binding"/>
    <property type="evidence" value="ECO:0007669"/>
    <property type="project" value="UniProtKB-KW"/>
</dbReference>
<feature type="binding site" evidence="1">
    <location>
        <begin position="218"/>
        <end position="224"/>
    </location>
    <ligand>
        <name>ATP</name>
        <dbReference type="ChEBI" id="CHEBI:30616"/>
    </ligand>
</feature>
<evidence type="ECO:0000313" key="6">
    <source>
        <dbReference type="EMBL" id="HHF52772.1"/>
    </source>
</evidence>
<dbReference type="InterPro" id="IPR025758">
    <property type="entry name" value="Fic/DOC_N"/>
</dbReference>
<feature type="coiled-coil region" evidence="4">
    <location>
        <begin position="279"/>
        <end position="307"/>
    </location>
</feature>
<evidence type="ECO:0000256" key="1">
    <source>
        <dbReference type="PIRSR" id="PIRSR038925-1"/>
    </source>
</evidence>
<gene>
    <name evidence="6" type="ORF">ENL43_00215</name>
</gene>
<evidence type="ECO:0000256" key="3">
    <source>
        <dbReference type="PIRSR" id="PIRSR640198-2"/>
    </source>
</evidence>
<keyword evidence="4" id="KW-0175">Coiled coil</keyword>
<dbReference type="InterPro" id="IPR040198">
    <property type="entry name" value="Fido_containing"/>
</dbReference>
<dbReference type="PANTHER" id="PTHR13504:SF38">
    <property type="entry name" value="FIDO DOMAIN-CONTAINING PROTEIN"/>
    <property type="match status" value="1"/>
</dbReference>
<dbReference type="Gene3D" id="1.10.3290.10">
    <property type="entry name" value="Fido-like domain"/>
    <property type="match status" value="1"/>
</dbReference>
<dbReference type="SUPFAM" id="SSF140931">
    <property type="entry name" value="Fic-like"/>
    <property type="match status" value="1"/>
</dbReference>
<keyword evidence="1" id="KW-0067">ATP-binding</keyword>
<keyword evidence="1" id="KW-0547">Nucleotide-binding</keyword>
<dbReference type="Proteomes" id="UP000886050">
    <property type="component" value="Unassembled WGS sequence"/>
</dbReference>
<evidence type="ECO:0000259" key="5">
    <source>
        <dbReference type="PROSITE" id="PS51459"/>
    </source>
</evidence>
<evidence type="ECO:0000256" key="4">
    <source>
        <dbReference type="SAM" id="Coils"/>
    </source>
</evidence>
<dbReference type="AlphaFoldDB" id="A0A7V5HM50"/>
<feature type="domain" description="Fido" evidence="5">
    <location>
        <begin position="126"/>
        <end position="277"/>
    </location>
</feature>
<proteinExistence type="predicted"/>
<dbReference type="PROSITE" id="PS51459">
    <property type="entry name" value="FIDO"/>
    <property type="match status" value="1"/>
</dbReference>
<dbReference type="InterPro" id="IPR003812">
    <property type="entry name" value="Fido"/>
</dbReference>
<dbReference type="InterPro" id="IPR026287">
    <property type="entry name" value="SoFic-like"/>
</dbReference>
<organism evidence="6">
    <name type="scientific">candidate division WOR-3 bacterium</name>
    <dbReference type="NCBI Taxonomy" id="2052148"/>
    <lineage>
        <taxon>Bacteria</taxon>
        <taxon>Bacteria division WOR-3</taxon>
    </lineage>
</organism>
<feature type="binding site" evidence="1">
    <location>
        <position position="255"/>
    </location>
    <ligand>
        <name>ATP</name>
        <dbReference type="ChEBI" id="CHEBI:30616"/>
    </ligand>
</feature>
<feature type="binding site" evidence="1">
    <location>
        <position position="213"/>
    </location>
    <ligand>
        <name>ATP</name>
        <dbReference type="ChEBI" id="CHEBI:30616"/>
    </ligand>
</feature>
<comment type="caution">
    <text evidence="6">The sequence shown here is derived from an EMBL/GenBank/DDBJ whole genome shotgun (WGS) entry which is preliminary data.</text>
</comment>
<dbReference type="Pfam" id="PF13784">
    <property type="entry name" value="Fic_N"/>
    <property type="match status" value="1"/>
</dbReference>
<feature type="binding site" evidence="3">
    <location>
        <begin position="217"/>
        <end position="224"/>
    </location>
    <ligand>
        <name>ATP</name>
        <dbReference type="ChEBI" id="CHEBI:30616"/>
    </ligand>
</feature>
<evidence type="ECO:0000256" key="2">
    <source>
        <dbReference type="PIRSR" id="PIRSR640198-1"/>
    </source>
</evidence>
<name>A0A7V5HM50_UNCW3</name>
<reference evidence="6" key="1">
    <citation type="journal article" date="2020" name="mSystems">
        <title>Genome- and Community-Level Interaction Insights into Carbon Utilization and Element Cycling Functions of Hydrothermarchaeota in Hydrothermal Sediment.</title>
        <authorList>
            <person name="Zhou Z."/>
            <person name="Liu Y."/>
            <person name="Xu W."/>
            <person name="Pan J."/>
            <person name="Luo Z.H."/>
            <person name="Li M."/>
        </authorList>
    </citation>
    <scope>NUCLEOTIDE SEQUENCE [LARGE SCALE GENOMIC DNA]</scope>
    <source>
        <strain evidence="6">HyVt-96</strain>
    </source>
</reference>
<dbReference type="InterPro" id="IPR036597">
    <property type="entry name" value="Fido-like_dom_sf"/>
</dbReference>
<dbReference type="PIRSF" id="PIRSF038925">
    <property type="entry name" value="AMP-prot_trans"/>
    <property type="match status" value="1"/>
</dbReference>